<sequence>MQGGFLRSGDVSLERVGQLEKFSSLLRSRTDSGESDNLRFSTEPEEDDNQCCICYACDADAQFEPCSHRSCFNCINRHLLNCQRCFFCNATVMRVLRSDWKT</sequence>
<dbReference type="SUPFAM" id="SSF57850">
    <property type="entry name" value="RING/U-box"/>
    <property type="match status" value="1"/>
</dbReference>
<proteinExistence type="predicted"/>
<evidence type="ECO:0000256" key="6">
    <source>
        <dbReference type="ARBA" id="ARBA00022786"/>
    </source>
</evidence>
<evidence type="ECO:0000313" key="9">
    <source>
        <dbReference type="Proteomes" id="UP000554482"/>
    </source>
</evidence>
<evidence type="ECO:0000313" key="8">
    <source>
        <dbReference type="EMBL" id="KAF5175546.1"/>
    </source>
</evidence>
<evidence type="ECO:0000256" key="4">
    <source>
        <dbReference type="ARBA" id="ARBA00022723"/>
    </source>
</evidence>
<keyword evidence="4" id="KW-0479">Metal-binding</keyword>
<reference evidence="8 9" key="1">
    <citation type="submission" date="2020-06" db="EMBL/GenBank/DDBJ databases">
        <title>Transcriptomic and genomic resources for Thalictrum thalictroides and T. hernandezii: Facilitating candidate gene discovery in an emerging model plant lineage.</title>
        <authorList>
            <person name="Arias T."/>
            <person name="Riano-Pachon D.M."/>
            <person name="Di Stilio V.S."/>
        </authorList>
    </citation>
    <scope>NUCLEOTIDE SEQUENCE [LARGE SCALE GENOMIC DNA]</scope>
    <source>
        <strain evidence="9">cv. WT478/WT964</strain>
        <tissue evidence="8">Leaves</tissue>
    </source>
</reference>
<dbReference type="GO" id="GO:0005737">
    <property type="term" value="C:cytoplasm"/>
    <property type="evidence" value="ECO:0007669"/>
    <property type="project" value="TreeGrafter"/>
</dbReference>
<dbReference type="Gene3D" id="3.30.40.10">
    <property type="entry name" value="Zinc/RING finger domain, C3HC4 (zinc finger)"/>
    <property type="match status" value="1"/>
</dbReference>
<dbReference type="PANTHER" id="PTHR13363">
    <property type="entry name" value="RING FINGER AND SRY DOMAIN-CONTAINING"/>
    <property type="match status" value="1"/>
</dbReference>
<keyword evidence="5" id="KW-0863">Zinc-finger</keyword>
<comment type="caution">
    <text evidence="8">The sequence shown here is derived from an EMBL/GenBank/DDBJ whole genome shotgun (WGS) entry which is preliminary data.</text>
</comment>
<dbReference type="GO" id="GO:0008270">
    <property type="term" value="F:zinc ion binding"/>
    <property type="evidence" value="ECO:0007669"/>
    <property type="project" value="UniProtKB-KW"/>
</dbReference>
<organism evidence="8 9">
    <name type="scientific">Thalictrum thalictroides</name>
    <name type="common">Rue-anemone</name>
    <name type="synonym">Anemone thalictroides</name>
    <dbReference type="NCBI Taxonomy" id="46969"/>
    <lineage>
        <taxon>Eukaryota</taxon>
        <taxon>Viridiplantae</taxon>
        <taxon>Streptophyta</taxon>
        <taxon>Embryophyta</taxon>
        <taxon>Tracheophyta</taxon>
        <taxon>Spermatophyta</taxon>
        <taxon>Magnoliopsida</taxon>
        <taxon>Ranunculales</taxon>
        <taxon>Ranunculaceae</taxon>
        <taxon>Thalictroideae</taxon>
        <taxon>Thalictrum</taxon>
    </lineage>
</organism>
<dbReference type="GO" id="GO:0061630">
    <property type="term" value="F:ubiquitin protein ligase activity"/>
    <property type="evidence" value="ECO:0007669"/>
    <property type="project" value="UniProtKB-EC"/>
</dbReference>
<accession>A0A7J6USN0</accession>
<dbReference type="InterPro" id="IPR045129">
    <property type="entry name" value="RNF123/RKP/RSPRY1"/>
</dbReference>
<protein>
    <recommendedName>
        <fullName evidence="2">RING-type E3 ubiquitin transferase</fullName>
        <ecNumber evidence="2">2.3.2.27</ecNumber>
    </recommendedName>
</protein>
<keyword evidence="3" id="KW-0808">Transferase</keyword>
<gene>
    <name evidence="8" type="ORF">FRX31_034869</name>
</gene>
<dbReference type="Proteomes" id="UP000554482">
    <property type="component" value="Unassembled WGS sequence"/>
</dbReference>
<dbReference type="GO" id="GO:0051603">
    <property type="term" value="P:proteolysis involved in protein catabolic process"/>
    <property type="evidence" value="ECO:0007669"/>
    <property type="project" value="TreeGrafter"/>
</dbReference>
<evidence type="ECO:0000256" key="7">
    <source>
        <dbReference type="ARBA" id="ARBA00022833"/>
    </source>
</evidence>
<evidence type="ECO:0000256" key="1">
    <source>
        <dbReference type="ARBA" id="ARBA00000900"/>
    </source>
</evidence>
<dbReference type="EC" id="2.3.2.27" evidence="2"/>
<dbReference type="EMBL" id="JABWDY010043912">
    <property type="protein sequence ID" value="KAF5175546.1"/>
    <property type="molecule type" value="Genomic_DNA"/>
</dbReference>
<keyword evidence="9" id="KW-1185">Reference proteome</keyword>
<dbReference type="AlphaFoldDB" id="A0A7J6USN0"/>
<dbReference type="OrthoDB" id="1919501at2759"/>
<keyword evidence="6" id="KW-0833">Ubl conjugation pathway</keyword>
<dbReference type="PANTHER" id="PTHR13363:SF5">
    <property type="entry name" value="E3 UBIQUITIN-PROTEIN LIGASE RNF123"/>
    <property type="match status" value="1"/>
</dbReference>
<evidence type="ECO:0000256" key="5">
    <source>
        <dbReference type="ARBA" id="ARBA00022771"/>
    </source>
</evidence>
<dbReference type="GO" id="GO:0016567">
    <property type="term" value="P:protein ubiquitination"/>
    <property type="evidence" value="ECO:0007669"/>
    <property type="project" value="UniProtKB-ARBA"/>
</dbReference>
<keyword evidence="7" id="KW-0862">Zinc</keyword>
<dbReference type="InterPro" id="IPR013083">
    <property type="entry name" value="Znf_RING/FYVE/PHD"/>
</dbReference>
<dbReference type="FunFam" id="3.30.40.10:FF:000133">
    <property type="entry name" value="E3 ubiquitin-protein ligase RNF123"/>
    <property type="match status" value="1"/>
</dbReference>
<name>A0A7J6USN0_THATH</name>
<evidence type="ECO:0000256" key="3">
    <source>
        <dbReference type="ARBA" id="ARBA00022679"/>
    </source>
</evidence>
<comment type="catalytic activity">
    <reaction evidence="1">
        <text>S-ubiquitinyl-[E2 ubiquitin-conjugating enzyme]-L-cysteine + [acceptor protein]-L-lysine = [E2 ubiquitin-conjugating enzyme]-L-cysteine + N(6)-ubiquitinyl-[acceptor protein]-L-lysine.</text>
        <dbReference type="EC" id="2.3.2.27"/>
    </reaction>
</comment>
<evidence type="ECO:0000256" key="2">
    <source>
        <dbReference type="ARBA" id="ARBA00012483"/>
    </source>
</evidence>